<keyword evidence="2" id="KW-0489">Methyltransferase</keyword>
<protein>
    <submittedName>
        <fullName evidence="2">SAM-dependent methyltransferase</fullName>
    </submittedName>
</protein>
<dbReference type="SUPFAM" id="SSF53335">
    <property type="entry name" value="S-adenosyl-L-methionine-dependent methyltransferases"/>
    <property type="match status" value="1"/>
</dbReference>
<comment type="caution">
    <text evidence="2">The sequence shown here is derived from an EMBL/GenBank/DDBJ whole genome shotgun (WGS) entry which is preliminary data.</text>
</comment>
<organism evidence="2 3">
    <name type="scientific">Nitrospirillum iridis</name>
    <dbReference type="NCBI Taxonomy" id="765888"/>
    <lineage>
        <taxon>Bacteria</taxon>
        <taxon>Pseudomonadati</taxon>
        <taxon>Pseudomonadota</taxon>
        <taxon>Alphaproteobacteria</taxon>
        <taxon>Rhodospirillales</taxon>
        <taxon>Azospirillaceae</taxon>
        <taxon>Nitrospirillum</taxon>
    </lineage>
</organism>
<dbReference type="AlphaFoldDB" id="A0A7X0EGM3"/>
<dbReference type="InterPro" id="IPR029063">
    <property type="entry name" value="SAM-dependent_MTases_sf"/>
</dbReference>
<dbReference type="Gene3D" id="3.40.50.150">
    <property type="entry name" value="Vaccinia Virus protein VP39"/>
    <property type="match status" value="1"/>
</dbReference>
<keyword evidence="3" id="KW-1185">Reference proteome</keyword>
<dbReference type="Proteomes" id="UP000539175">
    <property type="component" value="Unassembled WGS sequence"/>
</dbReference>
<dbReference type="GO" id="GO:0032259">
    <property type="term" value="P:methylation"/>
    <property type="evidence" value="ECO:0007669"/>
    <property type="project" value="UniProtKB-KW"/>
</dbReference>
<sequence length="210" mass="23057">MTQPSPQILTAVSSYYSAKLAEHGAHPQGVDWKDGESQRLRHQQFLRLLSVDPQASVADLGCGYGDFLSFLRATGHQGTYAGYDVAPAMVDAARQLHGPAAGHDFHTGAMPSAPADYAVASGIFNVMRGATPAEWTDHVWRTVEVLARTGQRGFGFNLLSLSSDPDKRREDLFYADPAATLRTCLDRFGRHVALLQDYGLWEFTVLVRHP</sequence>
<dbReference type="InterPro" id="IPR013217">
    <property type="entry name" value="Methyltransf_12"/>
</dbReference>
<dbReference type="GO" id="GO:0008168">
    <property type="term" value="F:methyltransferase activity"/>
    <property type="evidence" value="ECO:0007669"/>
    <property type="project" value="UniProtKB-KW"/>
</dbReference>
<feature type="domain" description="Methyltransferase type 12" evidence="1">
    <location>
        <begin position="59"/>
        <end position="141"/>
    </location>
</feature>
<accession>A0A7X0EGM3</accession>
<reference evidence="2 3" key="1">
    <citation type="submission" date="2020-08" db="EMBL/GenBank/DDBJ databases">
        <title>Genomic Encyclopedia of Type Strains, Phase IV (KMG-IV): sequencing the most valuable type-strain genomes for metagenomic binning, comparative biology and taxonomic classification.</title>
        <authorList>
            <person name="Goeker M."/>
        </authorList>
    </citation>
    <scope>NUCLEOTIDE SEQUENCE [LARGE SCALE GENOMIC DNA]</scope>
    <source>
        <strain evidence="2 3">DSM 22198</strain>
    </source>
</reference>
<proteinExistence type="predicted"/>
<keyword evidence="2" id="KW-0808">Transferase</keyword>
<evidence type="ECO:0000313" key="3">
    <source>
        <dbReference type="Proteomes" id="UP000539175"/>
    </source>
</evidence>
<gene>
    <name evidence="2" type="ORF">FHS74_004330</name>
</gene>
<dbReference type="EMBL" id="JACIIZ010000013">
    <property type="protein sequence ID" value="MBB6253754.1"/>
    <property type="molecule type" value="Genomic_DNA"/>
</dbReference>
<evidence type="ECO:0000259" key="1">
    <source>
        <dbReference type="Pfam" id="PF08242"/>
    </source>
</evidence>
<dbReference type="RefSeq" id="WP_184804932.1">
    <property type="nucleotide sequence ID" value="NZ_JACIIZ010000013.1"/>
</dbReference>
<evidence type="ECO:0000313" key="2">
    <source>
        <dbReference type="EMBL" id="MBB6253754.1"/>
    </source>
</evidence>
<name>A0A7X0EGM3_9PROT</name>
<dbReference type="Pfam" id="PF08242">
    <property type="entry name" value="Methyltransf_12"/>
    <property type="match status" value="1"/>
</dbReference>